<protein>
    <submittedName>
        <fullName evidence="2">M20/M25/M40 family metallo-hydrolase</fullName>
    </submittedName>
</protein>
<organism evidence="2 3">
    <name type="scientific">Litchfieldia luteola</name>
    <dbReference type="NCBI Taxonomy" id="682179"/>
    <lineage>
        <taxon>Bacteria</taxon>
        <taxon>Bacillati</taxon>
        <taxon>Bacillota</taxon>
        <taxon>Bacilli</taxon>
        <taxon>Bacillales</taxon>
        <taxon>Bacillaceae</taxon>
        <taxon>Litchfieldia</taxon>
    </lineage>
</organism>
<proteinExistence type="predicted"/>
<keyword evidence="3" id="KW-1185">Reference proteome</keyword>
<evidence type="ECO:0000313" key="2">
    <source>
        <dbReference type="EMBL" id="MBE4910650.1"/>
    </source>
</evidence>
<dbReference type="Pfam" id="PF04389">
    <property type="entry name" value="Peptidase_M28"/>
    <property type="match status" value="1"/>
</dbReference>
<sequence>MYSILKSLEIDEQVELLTRELVKMKSYNSTDGERNKADFILEIIQSFPYFSTHKKFAWSVVIENDMLNRKNVFAFIKGKNDSNRTIIYHAHLDTVGTEDFGGLQSIAHDPVALQEFYSNYEADKEVQTDALSGEWLFGRGALDMQSGIAVHLANLLYFSQHPEELNGNLLIMFNPDEENQHTGIRTSLTELKKIQAEHSLDYVAAINNDFISPLYDGDITKYIYTGVAGKLLPCFHIFGREAHVGDNLSAIDPTLIASELNLRIGQNLELSEKIQGEVILPPTCLYLRDDKKSYDVQTAVSTKLYFNYFVYTKTPQQVLDELYRIAVDVCNQFESTKKSAFHEFCQMTDLPKRDLEWKLEVIKLEDYITYLEECNLSPQKVINDTLNKFKQDIQDDRMLAFKIVEALHLLDPEKKPRVILFFAPPFLPSNFLKEADQKGEFIYKSVRTELEQPEYKEVQFTIKKYFPFLSDGSFLSYNGSEDDIVSIKNNFPAMDELFHLPLREMKELDIPSINLGVYGKGGHQWTERVYKPYSFNVLPKLIRSVTKRLL</sequence>
<dbReference type="PIRSF" id="PIRSF010386">
    <property type="entry name" value="RocB"/>
    <property type="match status" value="1"/>
</dbReference>
<dbReference type="EMBL" id="JADCLJ010000025">
    <property type="protein sequence ID" value="MBE4910650.1"/>
    <property type="molecule type" value="Genomic_DNA"/>
</dbReference>
<feature type="domain" description="Peptidase M28" evidence="1">
    <location>
        <begin position="71"/>
        <end position="211"/>
    </location>
</feature>
<evidence type="ECO:0000259" key="1">
    <source>
        <dbReference type="Pfam" id="PF04389"/>
    </source>
</evidence>
<comment type="caution">
    <text evidence="2">The sequence shown here is derived from an EMBL/GenBank/DDBJ whole genome shotgun (WGS) entry which is preliminary data.</text>
</comment>
<dbReference type="RefSeq" id="WP_193539922.1">
    <property type="nucleotide sequence ID" value="NZ_JADCLJ010000025.1"/>
</dbReference>
<name>A0ABR9QQ74_9BACI</name>
<dbReference type="InterPro" id="IPR050072">
    <property type="entry name" value="Peptidase_M20A"/>
</dbReference>
<gene>
    <name evidence="2" type="ORF">IMZ08_21655</name>
</gene>
<evidence type="ECO:0000313" key="3">
    <source>
        <dbReference type="Proteomes" id="UP001516662"/>
    </source>
</evidence>
<dbReference type="Gene3D" id="3.40.630.10">
    <property type="entry name" value="Zn peptidases"/>
    <property type="match status" value="1"/>
</dbReference>
<dbReference type="InterPro" id="IPR012166">
    <property type="entry name" value="Uncharacterised_RocB"/>
</dbReference>
<dbReference type="Proteomes" id="UP001516662">
    <property type="component" value="Unassembled WGS sequence"/>
</dbReference>
<dbReference type="PANTHER" id="PTHR43808">
    <property type="entry name" value="ACETYLORNITHINE DEACETYLASE"/>
    <property type="match status" value="1"/>
</dbReference>
<dbReference type="PANTHER" id="PTHR43808:SF27">
    <property type="entry name" value="PROTEIN ROCB"/>
    <property type="match status" value="1"/>
</dbReference>
<accession>A0ABR9QQ74</accession>
<dbReference type="SUPFAM" id="SSF53187">
    <property type="entry name" value="Zn-dependent exopeptidases"/>
    <property type="match status" value="1"/>
</dbReference>
<reference evidence="2 3" key="1">
    <citation type="submission" date="2020-10" db="EMBL/GenBank/DDBJ databases">
        <title>Bacillus sp. HD4P25, an endophyte from a halophyte.</title>
        <authorList>
            <person name="Sun J.-Q."/>
        </authorList>
    </citation>
    <scope>NUCLEOTIDE SEQUENCE [LARGE SCALE GENOMIC DNA]</scope>
    <source>
        <strain evidence="2 3">YIM 93174</strain>
    </source>
</reference>
<dbReference type="InterPro" id="IPR007484">
    <property type="entry name" value="Peptidase_M28"/>
</dbReference>